<proteinExistence type="predicted"/>
<dbReference type="EMBL" id="BQNB010017051">
    <property type="protein sequence ID" value="GJT58809.1"/>
    <property type="molecule type" value="Genomic_DNA"/>
</dbReference>
<sequence length="85" mass="9159">MWLPSSLGQALSVQFFHRAGGTGLMDQLCKGTPSVSQVSSLPSCDQNGLLAVEPIAILDRKMVKKRNVVQFGLIQWANGTIEDAT</sequence>
<protein>
    <submittedName>
        <fullName evidence="1">Uncharacterized protein</fullName>
    </submittedName>
</protein>
<reference evidence="1" key="1">
    <citation type="journal article" date="2022" name="Int. J. Mol. Sci.">
        <title>Draft Genome of Tanacetum Coccineum: Genomic Comparison of Closely Related Tanacetum-Family Plants.</title>
        <authorList>
            <person name="Yamashiro T."/>
            <person name="Shiraishi A."/>
            <person name="Nakayama K."/>
            <person name="Satake H."/>
        </authorList>
    </citation>
    <scope>NUCLEOTIDE SEQUENCE</scope>
</reference>
<accession>A0ABQ5F6W4</accession>
<gene>
    <name evidence="1" type="ORF">Tco_1002342</name>
</gene>
<evidence type="ECO:0000313" key="1">
    <source>
        <dbReference type="EMBL" id="GJT58809.1"/>
    </source>
</evidence>
<reference evidence="1" key="2">
    <citation type="submission" date="2022-01" db="EMBL/GenBank/DDBJ databases">
        <authorList>
            <person name="Yamashiro T."/>
            <person name="Shiraishi A."/>
            <person name="Satake H."/>
            <person name="Nakayama K."/>
        </authorList>
    </citation>
    <scope>NUCLEOTIDE SEQUENCE</scope>
</reference>
<evidence type="ECO:0000313" key="2">
    <source>
        <dbReference type="Proteomes" id="UP001151760"/>
    </source>
</evidence>
<comment type="caution">
    <text evidence="1">The sequence shown here is derived from an EMBL/GenBank/DDBJ whole genome shotgun (WGS) entry which is preliminary data.</text>
</comment>
<name>A0ABQ5F6W4_9ASTR</name>
<organism evidence="1 2">
    <name type="scientific">Tanacetum coccineum</name>
    <dbReference type="NCBI Taxonomy" id="301880"/>
    <lineage>
        <taxon>Eukaryota</taxon>
        <taxon>Viridiplantae</taxon>
        <taxon>Streptophyta</taxon>
        <taxon>Embryophyta</taxon>
        <taxon>Tracheophyta</taxon>
        <taxon>Spermatophyta</taxon>
        <taxon>Magnoliopsida</taxon>
        <taxon>eudicotyledons</taxon>
        <taxon>Gunneridae</taxon>
        <taxon>Pentapetalae</taxon>
        <taxon>asterids</taxon>
        <taxon>campanulids</taxon>
        <taxon>Asterales</taxon>
        <taxon>Asteraceae</taxon>
        <taxon>Asteroideae</taxon>
        <taxon>Anthemideae</taxon>
        <taxon>Anthemidinae</taxon>
        <taxon>Tanacetum</taxon>
    </lineage>
</organism>
<dbReference type="Proteomes" id="UP001151760">
    <property type="component" value="Unassembled WGS sequence"/>
</dbReference>
<keyword evidence="2" id="KW-1185">Reference proteome</keyword>